<dbReference type="InterPro" id="IPR045031">
    <property type="entry name" value="DHP_synth-like"/>
</dbReference>
<proteinExistence type="inferred from homology"/>
<keyword evidence="5 9" id="KW-0808">Transferase</keyword>
<evidence type="ECO:0000256" key="3">
    <source>
        <dbReference type="ARBA" id="ARBA00004763"/>
    </source>
</evidence>
<dbReference type="GO" id="GO:0005829">
    <property type="term" value="C:cytosol"/>
    <property type="evidence" value="ECO:0007669"/>
    <property type="project" value="TreeGrafter"/>
</dbReference>
<comment type="function">
    <text evidence="9">Catalyzes the condensation of para-aminobenzoate (pABA) with 6-hydroxymethyl-7,8-dihydropterin diphosphate (DHPt-PP) to form 7,8-dihydropteroate (H2Pte), the immediate precursor of folate derivatives.</text>
</comment>
<keyword evidence="8 9" id="KW-0289">Folate biosynthesis</keyword>
<gene>
    <name evidence="11" type="ORF">RP29_06435</name>
</gene>
<dbReference type="PANTHER" id="PTHR20941">
    <property type="entry name" value="FOLATE SYNTHESIS PROTEINS"/>
    <property type="match status" value="1"/>
</dbReference>
<dbReference type="NCBIfam" id="TIGR01496">
    <property type="entry name" value="DHPS"/>
    <property type="match status" value="1"/>
</dbReference>
<dbReference type="EMBL" id="JXYQ01000017">
    <property type="protein sequence ID" value="KJA11348.1"/>
    <property type="molecule type" value="Genomic_DNA"/>
</dbReference>
<feature type="domain" description="Pterin-binding" evidence="10">
    <location>
        <begin position="15"/>
        <end position="267"/>
    </location>
</feature>
<evidence type="ECO:0000259" key="10">
    <source>
        <dbReference type="PROSITE" id="PS50972"/>
    </source>
</evidence>
<dbReference type="AlphaFoldDB" id="A0A0D7KDR5"/>
<keyword evidence="7 9" id="KW-0460">Magnesium</keyword>
<keyword evidence="12" id="KW-1185">Reference proteome</keyword>
<dbReference type="PROSITE" id="PS50972">
    <property type="entry name" value="PTERIN_BINDING"/>
    <property type="match status" value="1"/>
</dbReference>
<comment type="catalytic activity">
    <reaction evidence="1">
        <text>(7,8-dihydropterin-6-yl)methyl diphosphate + 4-aminobenzoate = 7,8-dihydropteroate + diphosphate</text>
        <dbReference type="Rhea" id="RHEA:19949"/>
        <dbReference type="ChEBI" id="CHEBI:17836"/>
        <dbReference type="ChEBI" id="CHEBI:17839"/>
        <dbReference type="ChEBI" id="CHEBI:33019"/>
        <dbReference type="ChEBI" id="CHEBI:72950"/>
        <dbReference type="EC" id="2.5.1.15"/>
    </reaction>
</comment>
<dbReference type="GO" id="GO:0046872">
    <property type="term" value="F:metal ion binding"/>
    <property type="evidence" value="ECO:0007669"/>
    <property type="project" value="UniProtKB-KW"/>
</dbReference>
<dbReference type="Gene3D" id="3.20.20.20">
    <property type="entry name" value="Dihydropteroate synthase-like"/>
    <property type="match status" value="1"/>
</dbReference>
<dbReference type="InterPro" id="IPR006390">
    <property type="entry name" value="DHP_synth_dom"/>
</dbReference>
<dbReference type="Proteomes" id="UP000032566">
    <property type="component" value="Unassembled WGS sequence"/>
</dbReference>
<keyword evidence="6 9" id="KW-0479">Metal-binding</keyword>
<evidence type="ECO:0000256" key="9">
    <source>
        <dbReference type="RuleBase" id="RU361205"/>
    </source>
</evidence>
<dbReference type="EC" id="2.5.1.15" evidence="4 9"/>
<dbReference type="STRING" id="80878.RP29_06435"/>
<dbReference type="UniPathway" id="UPA00077">
    <property type="reaction ID" value="UER00156"/>
</dbReference>
<evidence type="ECO:0000256" key="1">
    <source>
        <dbReference type="ARBA" id="ARBA00000012"/>
    </source>
</evidence>
<dbReference type="SUPFAM" id="SSF51717">
    <property type="entry name" value="Dihydropteroate synthetase-like"/>
    <property type="match status" value="1"/>
</dbReference>
<dbReference type="OrthoDB" id="9811744at2"/>
<evidence type="ECO:0000313" key="12">
    <source>
        <dbReference type="Proteomes" id="UP000032566"/>
    </source>
</evidence>
<sequence>MNWQTSRFSIALDRPLVMGIVNATPDSFSDGGRYAHSARALQHCEQLIKDGADILDIGGESTRPGSPAVGLEEELARVLPVVRGAVSMGVPVSIDTYKPEVMQAVLDLGVDIINDIWALRQPGAQAVVASHPACGVCLMHMHRDPQTMQASPMDGDIVLQVRRFLQESAESLRAMGVQPDRIVLDPGVGFGKTVEQNFSLLAHLAEFLADGYPLLAGWSRKSSLGAVTGLEVDHRMVPSVAAALLAVERGAHIVRVHDVRETVAALSVWKAARPSASLVR</sequence>
<name>A0A0D7KDR5_9BURK</name>
<evidence type="ECO:0000313" key="11">
    <source>
        <dbReference type="EMBL" id="KJA11348.1"/>
    </source>
</evidence>
<dbReference type="GO" id="GO:0004156">
    <property type="term" value="F:dihydropteroate synthase activity"/>
    <property type="evidence" value="ECO:0007669"/>
    <property type="project" value="UniProtKB-EC"/>
</dbReference>
<dbReference type="Pfam" id="PF00809">
    <property type="entry name" value="Pterin_bind"/>
    <property type="match status" value="1"/>
</dbReference>
<reference evidence="11 12" key="1">
    <citation type="submission" date="2014-12" db="EMBL/GenBank/DDBJ databases">
        <title>Isolation of bacteria from lake water.</title>
        <authorList>
            <person name="Sheng K.-Y."/>
            <person name="Chin P.-S."/>
            <person name="Chan K.-G."/>
            <person name="Tan G.S."/>
        </authorList>
    </citation>
    <scope>NUCLEOTIDE SEQUENCE [LARGE SCALE GENOMIC DNA]</scope>
    <source>
        <strain evidence="11 12">KY4</strain>
    </source>
</reference>
<evidence type="ECO:0000256" key="6">
    <source>
        <dbReference type="ARBA" id="ARBA00022723"/>
    </source>
</evidence>
<dbReference type="PATRIC" id="fig|80878.5.peg.602"/>
<accession>A0A0D7KDR5</accession>
<dbReference type="PANTHER" id="PTHR20941:SF1">
    <property type="entry name" value="FOLIC ACID SYNTHESIS PROTEIN FOL1"/>
    <property type="match status" value="1"/>
</dbReference>
<dbReference type="GO" id="GO:0046656">
    <property type="term" value="P:folic acid biosynthetic process"/>
    <property type="evidence" value="ECO:0007669"/>
    <property type="project" value="UniProtKB-KW"/>
</dbReference>
<dbReference type="PROSITE" id="PS00792">
    <property type="entry name" value="DHPS_1"/>
    <property type="match status" value="1"/>
</dbReference>
<comment type="cofactor">
    <cofactor evidence="2 9">
        <name>Mg(2+)</name>
        <dbReference type="ChEBI" id="CHEBI:18420"/>
    </cofactor>
</comment>
<comment type="caution">
    <text evidence="11">The sequence shown here is derived from an EMBL/GenBank/DDBJ whole genome shotgun (WGS) entry which is preliminary data.</text>
</comment>
<protein>
    <recommendedName>
        <fullName evidence="4 9">Dihydropteroate synthase</fullName>
        <shortName evidence="9">DHPS</shortName>
        <ecNumber evidence="4 9">2.5.1.15</ecNumber>
    </recommendedName>
    <alternativeName>
        <fullName evidence="9">Dihydropteroate pyrophosphorylase</fullName>
    </alternativeName>
</protein>
<organism evidence="11 12">
    <name type="scientific">Acidovorax temperans</name>
    <dbReference type="NCBI Taxonomy" id="80878"/>
    <lineage>
        <taxon>Bacteria</taxon>
        <taxon>Pseudomonadati</taxon>
        <taxon>Pseudomonadota</taxon>
        <taxon>Betaproteobacteria</taxon>
        <taxon>Burkholderiales</taxon>
        <taxon>Comamonadaceae</taxon>
        <taxon>Acidovorax</taxon>
    </lineage>
</organism>
<evidence type="ECO:0000256" key="8">
    <source>
        <dbReference type="ARBA" id="ARBA00022909"/>
    </source>
</evidence>
<dbReference type="RefSeq" id="WP_044396849.1">
    <property type="nucleotide sequence ID" value="NZ_JXYQ01000017.1"/>
</dbReference>
<evidence type="ECO:0000256" key="5">
    <source>
        <dbReference type="ARBA" id="ARBA00022679"/>
    </source>
</evidence>
<dbReference type="PROSITE" id="PS00793">
    <property type="entry name" value="DHPS_2"/>
    <property type="match status" value="1"/>
</dbReference>
<comment type="pathway">
    <text evidence="3 9">Cofactor biosynthesis; tetrahydrofolate biosynthesis; 7,8-dihydrofolate from 2-amino-4-hydroxy-6-hydroxymethyl-7,8-dihydropteridine diphosphate and 4-aminobenzoate: step 1/2.</text>
</comment>
<dbReference type="InterPro" id="IPR000489">
    <property type="entry name" value="Pterin-binding_dom"/>
</dbReference>
<dbReference type="CDD" id="cd00739">
    <property type="entry name" value="DHPS"/>
    <property type="match status" value="1"/>
</dbReference>
<dbReference type="InterPro" id="IPR011005">
    <property type="entry name" value="Dihydropteroate_synth-like_sf"/>
</dbReference>
<evidence type="ECO:0000256" key="2">
    <source>
        <dbReference type="ARBA" id="ARBA00001946"/>
    </source>
</evidence>
<comment type="similarity">
    <text evidence="9">Belongs to the DHPS family.</text>
</comment>
<evidence type="ECO:0000256" key="7">
    <source>
        <dbReference type="ARBA" id="ARBA00022842"/>
    </source>
</evidence>
<evidence type="ECO:0000256" key="4">
    <source>
        <dbReference type="ARBA" id="ARBA00012458"/>
    </source>
</evidence>
<dbReference type="GO" id="GO:0046654">
    <property type="term" value="P:tetrahydrofolate biosynthetic process"/>
    <property type="evidence" value="ECO:0007669"/>
    <property type="project" value="UniProtKB-UniPathway"/>
</dbReference>